<evidence type="ECO:0000313" key="2">
    <source>
        <dbReference type="Proteomes" id="UP000316093"/>
    </source>
</evidence>
<reference evidence="1 2" key="1">
    <citation type="submission" date="2019-06" db="EMBL/GenBank/DDBJ databases">
        <title>A complete genome sequence for Luteibacter pinisoli MAH-14.</title>
        <authorList>
            <person name="Baltrus D.A."/>
        </authorList>
    </citation>
    <scope>NUCLEOTIDE SEQUENCE [LARGE SCALE GENOMIC DNA]</scope>
    <source>
        <strain evidence="1 2">MAH-14</strain>
    </source>
</reference>
<keyword evidence="2" id="KW-1185">Reference proteome</keyword>
<dbReference type="KEGG" id="lpy:FIV34_12560"/>
<evidence type="ECO:0000313" key="1">
    <source>
        <dbReference type="EMBL" id="QDE39985.1"/>
    </source>
</evidence>
<accession>A0A4Y5Z6F9</accession>
<sequence>MLPARMMRRFAREAKIESAERRVMPADALLLRPEQRVEFDVCRSPEGILYATNVRLIGGADTEVKRG</sequence>
<gene>
    <name evidence="1" type="ORF">FIV34_12560</name>
</gene>
<dbReference type="EMBL" id="CP041046">
    <property type="protein sequence ID" value="QDE39985.1"/>
    <property type="molecule type" value="Genomic_DNA"/>
</dbReference>
<protein>
    <submittedName>
        <fullName evidence="1">Uncharacterized protein</fullName>
    </submittedName>
</protein>
<dbReference type="RefSeq" id="WP_139983254.1">
    <property type="nucleotide sequence ID" value="NZ_CP041046.1"/>
</dbReference>
<name>A0A4Y5Z6F9_9GAMM</name>
<proteinExistence type="predicted"/>
<organism evidence="1 2">
    <name type="scientific">Luteibacter pinisoli</name>
    <dbReference type="NCBI Taxonomy" id="2589080"/>
    <lineage>
        <taxon>Bacteria</taxon>
        <taxon>Pseudomonadati</taxon>
        <taxon>Pseudomonadota</taxon>
        <taxon>Gammaproteobacteria</taxon>
        <taxon>Lysobacterales</taxon>
        <taxon>Rhodanobacteraceae</taxon>
        <taxon>Luteibacter</taxon>
    </lineage>
</organism>
<dbReference type="AlphaFoldDB" id="A0A4Y5Z6F9"/>
<dbReference type="Proteomes" id="UP000316093">
    <property type="component" value="Chromosome"/>
</dbReference>